<reference evidence="1 2" key="1">
    <citation type="journal article" date="2019" name="Sci. Rep.">
        <title>Extended insight into the Mycobacterium chelonae-abscessus complex through whole genome sequencing of Mycobacterium salmoniphilum outbreak and Mycobacterium salmoniphilum-like strains.</title>
        <authorList>
            <person name="Behra P.R.K."/>
            <person name="Das S."/>
            <person name="Pettersson B.M.F."/>
            <person name="Shirreff L."/>
            <person name="DuCote T."/>
            <person name="Jacobsson K.G."/>
            <person name="Ennis D.G."/>
            <person name="Kirsebom L.A."/>
        </authorList>
    </citation>
    <scope>NUCLEOTIDE SEQUENCE [LARGE SCALE GENOMIC DNA]</scope>
    <source>
        <strain evidence="1 2">CCUG 60884</strain>
    </source>
</reference>
<name>A0A4R8SPS6_9MYCO</name>
<evidence type="ECO:0000313" key="1">
    <source>
        <dbReference type="EMBL" id="TEA01138.1"/>
    </source>
</evidence>
<dbReference type="Proteomes" id="UP000294604">
    <property type="component" value="Unassembled WGS sequence"/>
</dbReference>
<protein>
    <submittedName>
        <fullName evidence="1">Uncharacterized protein</fullName>
    </submittedName>
</protein>
<sequence>MSKADIASALAVGAAGCVASGDVIQAAALGLGSLDTAPSSPKVT</sequence>
<dbReference type="STRING" id="404941.GCA_002013645_03926"/>
<organism evidence="1 2">
    <name type="scientific">Mycobacteroides salmoniphilum</name>
    <dbReference type="NCBI Taxonomy" id="404941"/>
    <lineage>
        <taxon>Bacteria</taxon>
        <taxon>Bacillati</taxon>
        <taxon>Actinomycetota</taxon>
        <taxon>Actinomycetes</taxon>
        <taxon>Mycobacteriales</taxon>
        <taxon>Mycobacteriaceae</taxon>
        <taxon>Mycobacteroides</taxon>
    </lineage>
</organism>
<dbReference type="EMBL" id="PECL01000012">
    <property type="protein sequence ID" value="TEA01138.1"/>
    <property type="molecule type" value="Genomic_DNA"/>
</dbReference>
<gene>
    <name evidence="1" type="ORF">CCUG60884_03887</name>
</gene>
<accession>A0A4R8SPS6</accession>
<proteinExistence type="predicted"/>
<dbReference type="PROSITE" id="PS51257">
    <property type="entry name" value="PROKAR_LIPOPROTEIN"/>
    <property type="match status" value="1"/>
</dbReference>
<evidence type="ECO:0000313" key="2">
    <source>
        <dbReference type="Proteomes" id="UP000294604"/>
    </source>
</evidence>
<dbReference type="RefSeq" id="WP_267899826.1">
    <property type="nucleotide sequence ID" value="NZ_CP024633.1"/>
</dbReference>
<dbReference type="AlphaFoldDB" id="A0A4R8SPS6"/>
<dbReference type="GeneID" id="78737159"/>
<comment type="caution">
    <text evidence="1">The sequence shown here is derived from an EMBL/GenBank/DDBJ whole genome shotgun (WGS) entry which is preliminary data.</text>
</comment>